<dbReference type="EMBL" id="PETL01000218">
    <property type="protein sequence ID" value="PIV63997.1"/>
    <property type="molecule type" value="Genomic_DNA"/>
</dbReference>
<dbReference type="Pfam" id="PF08478">
    <property type="entry name" value="POTRA_1"/>
    <property type="match status" value="1"/>
</dbReference>
<dbReference type="InterPro" id="IPR045335">
    <property type="entry name" value="FtsQ_C_sf"/>
</dbReference>
<accession>A0A2M7E8C4</accession>
<proteinExistence type="predicted"/>
<dbReference type="GO" id="GO:0016020">
    <property type="term" value="C:membrane"/>
    <property type="evidence" value="ECO:0007669"/>
    <property type="project" value="UniProtKB-SubCell"/>
</dbReference>
<dbReference type="AlphaFoldDB" id="A0A2M7E8C4"/>
<organism evidence="10 11">
    <name type="scientific">bacterium (Candidatus Ratteibacteria) CG01_land_8_20_14_3_00_40_19</name>
    <dbReference type="NCBI Taxonomy" id="2014290"/>
    <lineage>
        <taxon>Bacteria</taxon>
        <taxon>Candidatus Ratteibacteria</taxon>
    </lineage>
</organism>
<evidence type="ECO:0000256" key="4">
    <source>
        <dbReference type="ARBA" id="ARBA00022618"/>
    </source>
</evidence>
<dbReference type="InterPro" id="IPR026579">
    <property type="entry name" value="FtsQ"/>
</dbReference>
<sequence length="265" mass="31066">MERKNFKVKKRPKVRREEWRRIKTNLRRILIFSILLGVILLFFLLRAECKKFLLSSPAFKIREIEVRGIAKEKADALIEKSNLKKGENIFCFNLKEISGALIQERSIRKVVILRHLPDKIIIEVEQRIPLAIAQWDGQIFGIDQDGVLLQEPPNFSLLPEVKGILEKRPLSRAEVESEDLKIIMEIQNLFSKTLPNFRIRSLDLAQKRKIVVFFNENSCLYLSSENLASNFSLLKRVLADLSQKDIKYEYIDLRFKDIYVKPVKE</sequence>
<keyword evidence="2" id="KW-1003">Cell membrane</keyword>
<keyword evidence="6" id="KW-1133">Transmembrane helix</keyword>
<keyword evidence="4" id="KW-0132">Cell division</keyword>
<dbReference type="PANTHER" id="PTHR35851:SF1">
    <property type="entry name" value="CELL DIVISION PROTEIN FTSQ"/>
    <property type="match status" value="1"/>
</dbReference>
<keyword evidence="8" id="KW-0131">Cell cycle</keyword>
<dbReference type="InterPro" id="IPR034746">
    <property type="entry name" value="POTRA"/>
</dbReference>
<dbReference type="PROSITE" id="PS51779">
    <property type="entry name" value="POTRA"/>
    <property type="match status" value="1"/>
</dbReference>
<evidence type="ECO:0000256" key="2">
    <source>
        <dbReference type="ARBA" id="ARBA00022475"/>
    </source>
</evidence>
<feature type="domain" description="POTRA" evidence="9">
    <location>
        <begin position="59"/>
        <end position="127"/>
    </location>
</feature>
<gene>
    <name evidence="10" type="ORF">COS11_04470</name>
</gene>
<evidence type="ECO:0000256" key="1">
    <source>
        <dbReference type="ARBA" id="ARBA00004370"/>
    </source>
</evidence>
<evidence type="ECO:0000259" key="9">
    <source>
        <dbReference type="PROSITE" id="PS51779"/>
    </source>
</evidence>
<dbReference type="Pfam" id="PF03799">
    <property type="entry name" value="FtsQ_DivIB_C"/>
    <property type="match status" value="1"/>
</dbReference>
<protein>
    <recommendedName>
        <fullName evidence="9">POTRA domain-containing protein</fullName>
    </recommendedName>
</protein>
<reference evidence="11" key="1">
    <citation type="submission" date="2017-09" db="EMBL/GenBank/DDBJ databases">
        <title>Depth-based differentiation of microbial function through sediment-hosted aquifers and enrichment of novel symbionts in the deep terrestrial subsurface.</title>
        <authorList>
            <person name="Probst A.J."/>
            <person name="Ladd B."/>
            <person name="Jarett J.K."/>
            <person name="Geller-Mcgrath D.E."/>
            <person name="Sieber C.M.K."/>
            <person name="Emerson J.B."/>
            <person name="Anantharaman K."/>
            <person name="Thomas B.C."/>
            <person name="Malmstrom R."/>
            <person name="Stieglmeier M."/>
            <person name="Klingl A."/>
            <person name="Woyke T."/>
            <person name="Ryan C.M."/>
            <person name="Banfield J.F."/>
        </authorList>
    </citation>
    <scope>NUCLEOTIDE SEQUENCE [LARGE SCALE GENOMIC DNA]</scope>
</reference>
<evidence type="ECO:0000256" key="5">
    <source>
        <dbReference type="ARBA" id="ARBA00022692"/>
    </source>
</evidence>
<evidence type="ECO:0000313" key="10">
    <source>
        <dbReference type="EMBL" id="PIV63997.1"/>
    </source>
</evidence>
<keyword evidence="7" id="KW-0472">Membrane</keyword>
<evidence type="ECO:0000256" key="8">
    <source>
        <dbReference type="ARBA" id="ARBA00023306"/>
    </source>
</evidence>
<keyword evidence="3" id="KW-0997">Cell inner membrane</keyword>
<evidence type="ECO:0000313" key="11">
    <source>
        <dbReference type="Proteomes" id="UP000228886"/>
    </source>
</evidence>
<comment type="subcellular location">
    <subcellularLocation>
        <location evidence="1">Membrane</location>
    </subcellularLocation>
</comment>
<evidence type="ECO:0000256" key="3">
    <source>
        <dbReference type="ARBA" id="ARBA00022519"/>
    </source>
</evidence>
<dbReference type="Gene3D" id="3.40.50.11690">
    <property type="entry name" value="Cell division protein FtsQ/DivIB"/>
    <property type="match status" value="1"/>
</dbReference>
<dbReference type="PANTHER" id="PTHR35851">
    <property type="entry name" value="CELL DIVISION PROTEIN FTSQ"/>
    <property type="match status" value="1"/>
</dbReference>
<comment type="caution">
    <text evidence="10">The sequence shown here is derived from an EMBL/GenBank/DDBJ whole genome shotgun (WGS) entry which is preliminary data.</text>
</comment>
<dbReference type="GO" id="GO:0090529">
    <property type="term" value="P:cell septum assembly"/>
    <property type="evidence" value="ECO:0007669"/>
    <property type="project" value="InterPro"/>
</dbReference>
<dbReference type="InterPro" id="IPR013685">
    <property type="entry name" value="POTRA_FtsQ_type"/>
</dbReference>
<dbReference type="Proteomes" id="UP000228886">
    <property type="component" value="Unassembled WGS sequence"/>
</dbReference>
<keyword evidence="5" id="KW-0812">Transmembrane</keyword>
<evidence type="ECO:0000256" key="7">
    <source>
        <dbReference type="ARBA" id="ARBA00023136"/>
    </source>
</evidence>
<dbReference type="InterPro" id="IPR005548">
    <property type="entry name" value="Cell_div_FtsQ/DivIB_C"/>
</dbReference>
<evidence type="ECO:0000256" key="6">
    <source>
        <dbReference type="ARBA" id="ARBA00022989"/>
    </source>
</evidence>
<name>A0A2M7E8C4_9BACT</name>
<dbReference type="Gene3D" id="3.10.20.310">
    <property type="entry name" value="membrane protein fhac"/>
    <property type="match status" value="1"/>
</dbReference>